<evidence type="ECO:0000256" key="7">
    <source>
        <dbReference type="ARBA" id="ARBA00022927"/>
    </source>
</evidence>
<evidence type="ECO:0000256" key="3">
    <source>
        <dbReference type="ARBA" id="ARBA00022448"/>
    </source>
</evidence>
<evidence type="ECO:0000256" key="8">
    <source>
        <dbReference type="ARBA" id="ARBA00022989"/>
    </source>
</evidence>
<evidence type="ECO:0000256" key="11">
    <source>
        <dbReference type="SAM" id="Phobius"/>
    </source>
</evidence>
<proteinExistence type="inferred from homology"/>
<keyword evidence="10" id="KW-0675">Receptor</keyword>
<keyword evidence="8 11" id="KW-1133">Transmembrane helix</keyword>
<dbReference type="EnsemblMetazoa" id="XM_050644429.1">
    <property type="protein sequence ID" value="XP_050500386.1"/>
    <property type="gene ID" value="LOC114327303"/>
</dbReference>
<keyword evidence="4 11" id="KW-0812">Transmembrane</keyword>
<dbReference type="Proteomes" id="UP001652700">
    <property type="component" value="Unplaced"/>
</dbReference>
<keyword evidence="6" id="KW-0931">ER-Golgi transport</keyword>
<sequence>MFNIGKMDFYFYIPFAIAILYLIYGILKHKSYVGISAKTQLLYTLSVVAIGDISLLYVLLILLPSIVALTLVFKMRDTYEKKADSFWAEILLTAAFIFSIFLFPDFFSFSEKIDVSFGILSDFGGYLESVAFVPQLYMIWNSKKTTKHMKVYIYLLFFYKLRSLLWLIYLYWFSCCEYRIRYSAVVSLSFLILSVAVLTVRSKRIVLYCQEEKMDTKTQNVFVVTSGLAPPITLSKPDAIPDPANEVNKPSLV</sequence>
<keyword evidence="5" id="KW-0256">Endoplasmic reticulum</keyword>
<feature type="transmembrane region" description="Helical" evidence="11">
    <location>
        <begin position="152"/>
        <end position="174"/>
    </location>
</feature>
<name>A0ABM5JR18_DIAVI</name>
<evidence type="ECO:0000256" key="10">
    <source>
        <dbReference type="ARBA" id="ARBA00023170"/>
    </source>
</evidence>
<dbReference type="PANTHER" id="PTHR10585">
    <property type="entry name" value="ER LUMEN PROTEIN RETAINING RECEPTOR"/>
    <property type="match status" value="1"/>
</dbReference>
<organism evidence="12 13">
    <name type="scientific">Diabrotica virgifera virgifera</name>
    <name type="common">western corn rootworm</name>
    <dbReference type="NCBI Taxonomy" id="50390"/>
    <lineage>
        <taxon>Eukaryota</taxon>
        <taxon>Metazoa</taxon>
        <taxon>Ecdysozoa</taxon>
        <taxon>Arthropoda</taxon>
        <taxon>Hexapoda</taxon>
        <taxon>Insecta</taxon>
        <taxon>Pterygota</taxon>
        <taxon>Neoptera</taxon>
        <taxon>Endopterygota</taxon>
        <taxon>Coleoptera</taxon>
        <taxon>Polyphaga</taxon>
        <taxon>Cucujiformia</taxon>
        <taxon>Chrysomeloidea</taxon>
        <taxon>Chrysomelidae</taxon>
        <taxon>Galerucinae</taxon>
        <taxon>Diabroticina</taxon>
        <taxon>Diabroticites</taxon>
        <taxon>Diabrotica</taxon>
    </lineage>
</organism>
<keyword evidence="7" id="KW-0653">Protein transport</keyword>
<dbReference type="InterPro" id="IPR000133">
    <property type="entry name" value="ER_ret_rcpt"/>
</dbReference>
<evidence type="ECO:0000256" key="5">
    <source>
        <dbReference type="ARBA" id="ARBA00022824"/>
    </source>
</evidence>
<comment type="subcellular location">
    <subcellularLocation>
        <location evidence="1">Endoplasmic reticulum membrane</location>
        <topology evidence="1">Multi-pass membrane protein</topology>
    </subcellularLocation>
</comment>
<evidence type="ECO:0000256" key="4">
    <source>
        <dbReference type="ARBA" id="ARBA00022692"/>
    </source>
</evidence>
<keyword evidence="3" id="KW-0813">Transport</keyword>
<evidence type="ECO:0000256" key="2">
    <source>
        <dbReference type="ARBA" id="ARBA00010120"/>
    </source>
</evidence>
<evidence type="ECO:0000313" key="13">
    <source>
        <dbReference type="Proteomes" id="UP001652700"/>
    </source>
</evidence>
<keyword evidence="9 11" id="KW-0472">Membrane</keyword>
<evidence type="ECO:0008006" key="14">
    <source>
        <dbReference type="Google" id="ProtNLM"/>
    </source>
</evidence>
<evidence type="ECO:0000256" key="6">
    <source>
        <dbReference type="ARBA" id="ARBA00022892"/>
    </source>
</evidence>
<dbReference type="RefSeq" id="XP_050500386.1">
    <property type="nucleotide sequence ID" value="XM_050644429.1"/>
</dbReference>
<feature type="transmembrane region" description="Helical" evidence="11">
    <location>
        <begin position="85"/>
        <end position="103"/>
    </location>
</feature>
<comment type="similarity">
    <text evidence="2">Belongs to the ERD2 family.</text>
</comment>
<dbReference type="GeneID" id="114327303"/>
<keyword evidence="13" id="KW-1185">Reference proteome</keyword>
<evidence type="ECO:0000313" key="12">
    <source>
        <dbReference type="EnsemblMetazoa" id="XP_050500386.1"/>
    </source>
</evidence>
<evidence type="ECO:0000256" key="1">
    <source>
        <dbReference type="ARBA" id="ARBA00004477"/>
    </source>
</evidence>
<evidence type="ECO:0000256" key="9">
    <source>
        <dbReference type="ARBA" id="ARBA00023136"/>
    </source>
</evidence>
<protein>
    <recommendedName>
        <fullName evidence="14">ER lumen protein-retaining receptor C28H8.4</fullName>
    </recommendedName>
</protein>
<feature type="transmembrane region" description="Helical" evidence="11">
    <location>
        <begin position="180"/>
        <end position="200"/>
    </location>
</feature>
<accession>A0ABM5JR18</accession>
<feature type="transmembrane region" description="Helical" evidence="11">
    <location>
        <begin position="9"/>
        <end position="27"/>
    </location>
</feature>
<reference evidence="12" key="1">
    <citation type="submission" date="2025-05" db="UniProtKB">
        <authorList>
            <consortium name="EnsemblMetazoa"/>
        </authorList>
    </citation>
    <scope>IDENTIFICATION</scope>
</reference>
<feature type="transmembrane region" description="Helical" evidence="11">
    <location>
        <begin position="123"/>
        <end position="140"/>
    </location>
</feature>
<dbReference type="Pfam" id="PF00810">
    <property type="entry name" value="ER_lumen_recept"/>
    <property type="match status" value="1"/>
</dbReference>
<feature type="transmembrane region" description="Helical" evidence="11">
    <location>
        <begin position="47"/>
        <end position="73"/>
    </location>
</feature>